<evidence type="ECO:0000313" key="2">
    <source>
        <dbReference type="Proteomes" id="UP000315399"/>
    </source>
</evidence>
<evidence type="ECO:0000313" key="1">
    <source>
        <dbReference type="EMBL" id="TDA38965.1"/>
    </source>
</evidence>
<dbReference type="AlphaFoldDB" id="A0A523BDH7"/>
<sequence>MDRVLVEVLITTSLLSLSAVITTSSSLTYAKLKQFTEELSSEKALYSLSGTIKGAVVASITYGKNVSTSISFHNPVTIEAEGEYLKVYLTNSVRSIYLGVMTVGGGSGRVFHITASQNLVFLTSNP</sequence>
<gene>
    <name evidence="1" type="ORF">DSO08_03335</name>
</gene>
<protein>
    <submittedName>
        <fullName evidence="1">Uncharacterized protein</fullName>
    </submittedName>
</protein>
<dbReference type="EMBL" id="QNVH01000025">
    <property type="protein sequence ID" value="TDA38965.1"/>
    <property type="molecule type" value="Genomic_DNA"/>
</dbReference>
<accession>A0A523BDH7</accession>
<dbReference type="Proteomes" id="UP000315399">
    <property type="component" value="Unassembled WGS sequence"/>
</dbReference>
<comment type="caution">
    <text evidence="1">The sequence shown here is derived from an EMBL/GenBank/DDBJ whole genome shotgun (WGS) entry which is preliminary data.</text>
</comment>
<organism evidence="1 2">
    <name type="scientific">Thermoproteota archaeon</name>
    <dbReference type="NCBI Taxonomy" id="2056631"/>
    <lineage>
        <taxon>Archaea</taxon>
        <taxon>Thermoproteota</taxon>
    </lineage>
</organism>
<name>A0A523BDH7_9CREN</name>
<reference evidence="1 2" key="1">
    <citation type="journal article" date="2019" name="Nat. Microbiol.">
        <title>Expanding anaerobic alkane metabolism in the domain of Archaea.</title>
        <authorList>
            <person name="Wang Y."/>
            <person name="Wegener G."/>
            <person name="Hou J."/>
            <person name="Wang F."/>
            <person name="Xiao X."/>
        </authorList>
    </citation>
    <scope>NUCLEOTIDE SEQUENCE [LARGE SCALE GENOMIC DNA]</scope>
    <source>
        <strain evidence="1">WYZ-LMO10</strain>
    </source>
</reference>
<proteinExistence type="predicted"/>